<comment type="caution">
    <text evidence="2">The sequence shown here is derived from an EMBL/GenBank/DDBJ whole genome shotgun (WGS) entry which is preliminary data.</text>
</comment>
<evidence type="ECO:0000313" key="4">
    <source>
        <dbReference type="Proteomes" id="UP000590218"/>
    </source>
</evidence>
<evidence type="ECO:0000313" key="2">
    <source>
        <dbReference type="EMBL" id="NWE81418.1"/>
    </source>
</evidence>
<gene>
    <name evidence="1" type="ORF">HX788_09010</name>
    <name evidence="2" type="ORF">HX795_04870</name>
</gene>
<dbReference type="EMBL" id="JACARL010000029">
    <property type="protein sequence ID" value="NWE81418.1"/>
    <property type="molecule type" value="Genomic_DNA"/>
</dbReference>
<accession>A0A7Y8K9Q2</accession>
<reference evidence="3 4" key="1">
    <citation type="submission" date="2020-04" db="EMBL/GenBank/DDBJ databases">
        <title>Molecular characterization of pseudomonads from Agaricus bisporus reveal novel blotch 2 pathogens in Western Europe.</title>
        <authorList>
            <person name="Taparia T."/>
            <person name="Krijger M."/>
            <person name="Haynes E."/>
            <person name="Elpinstone J.G."/>
            <person name="Noble R."/>
            <person name="Van Der Wolf J."/>
        </authorList>
    </citation>
    <scope>NUCLEOTIDE SEQUENCE [LARGE SCALE GENOMIC DNA]</scope>
    <source>
        <strain evidence="2 4">K6002</strain>
        <strain evidence="1 3">K7002</strain>
    </source>
</reference>
<evidence type="ECO:0000313" key="1">
    <source>
        <dbReference type="EMBL" id="NWE07232.1"/>
    </source>
</evidence>
<sequence>MTENQFPYEAWVLTAGFAPKKVEIVGIYSSDGWMRAQSRKIYHQADLFTSKEKAIEAGWRRLDEQWSALQKRADAIVKKKAMLTKHSAKP</sequence>
<name>A0A7Y8K9Q2_9PSED</name>
<evidence type="ECO:0000313" key="3">
    <source>
        <dbReference type="Proteomes" id="UP000563268"/>
    </source>
</evidence>
<dbReference type="Proteomes" id="UP000563268">
    <property type="component" value="Unassembled WGS sequence"/>
</dbReference>
<organism evidence="2 4">
    <name type="scientific">Pseudomonas edaphica</name>
    <dbReference type="NCBI Taxonomy" id="2006980"/>
    <lineage>
        <taxon>Bacteria</taxon>
        <taxon>Pseudomonadati</taxon>
        <taxon>Pseudomonadota</taxon>
        <taxon>Gammaproteobacteria</taxon>
        <taxon>Pseudomonadales</taxon>
        <taxon>Pseudomonadaceae</taxon>
        <taxon>Pseudomonas</taxon>
    </lineage>
</organism>
<protein>
    <submittedName>
        <fullName evidence="2">Uncharacterized protein</fullName>
    </submittedName>
</protein>
<proteinExistence type="predicted"/>
<dbReference type="RefSeq" id="WP_176992345.1">
    <property type="nucleotide sequence ID" value="NZ_JACARL010000029.1"/>
</dbReference>
<dbReference type="AlphaFoldDB" id="A0A7Y8K9Q2"/>
<dbReference type="Proteomes" id="UP000590218">
    <property type="component" value="Unassembled WGS sequence"/>
</dbReference>
<dbReference type="EMBL" id="JACARM010000019">
    <property type="protein sequence ID" value="NWE07232.1"/>
    <property type="molecule type" value="Genomic_DNA"/>
</dbReference>